<evidence type="ECO:0000256" key="6">
    <source>
        <dbReference type="ARBA" id="ARBA00023033"/>
    </source>
</evidence>
<keyword evidence="9" id="KW-1185">Reference proteome</keyword>
<keyword evidence="6" id="KW-0503">Monooxygenase</keyword>
<keyword evidence="6" id="KW-0560">Oxidoreductase</keyword>
<feature type="region of interest" description="Disordered" evidence="7">
    <location>
        <begin position="116"/>
        <end position="151"/>
    </location>
</feature>
<evidence type="ECO:0008006" key="10">
    <source>
        <dbReference type="Google" id="ProtNLM"/>
    </source>
</evidence>
<proteinExistence type="inferred from homology"/>
<dbReference type="EMBL" id="JAZHXJ010000619">
    <property type="protein sequence ID" value="KAL1855747.1"/>
    <property type="molecule type" value="Genomic_DNA"/>
</dbReference>
<comment type="similarity">
    <text evidence="2">Belongs to the cytochrome P450 family.</text>
</comment>
<sequence>MRAELDQLFGPDADPAVVRAQLLASGEELTHRMSYMSAVLKETLRLHPPAGTGRMAPPGTGLTVHIPDKAGGPGQEVCIDGLILYNCASIIHRDRAVYGDTADQFRPERWLGDSDISARTNSGLLPEEKSSGTAARSGTGSGVPPSAWRPFERGPRNCIGQELANLEAKVILACVIRRYDFVKVGLGELDLDDKGQPVLNSEDQYRVKSELYSTSQVTSKPADGTVVKVKFARP</sequence>
<dbReference type="PRINTS" id="PR00385">
    <property type="entry name" value="P450"/>
</dbReference>
<comment type="caution">
    <text evidence="8">The sequence shown here is derived from an EMBL/GenBank/DDBJ whole genome shotgun (WGS) entry which is preliminary data.</text>
</comment>
<dbReference type="PANTHER" id="PTHR24305:SF222">
    <property type="entry name" value="CYTOCHROME P450 MONOOXYGENASE STCS"/>
    <property type="match status" value="1"/>
</dbReference>
<organism evidence="8 9">
    <name type="scientific">Phialemonium thermophilum</name>
    <dbReference type="NCBI Taxonomy" id="223376"/>
    <lineage>
        <taxon>Eukaryota</taxon>
        <taxon>Fungi</taxon>
        <taxon>Dikarya</taxon>
        <taxon>Ascomycota</taxon>
        <taxon>Pezizomycotina</taxon>
        <taxon>Sordariomycetes</taxon>
        <taxon>Sordariomycetidae</taxon>
        <taxon>Cephalothecales</taxon>
        <taxon>Cephalothecaceae</taxon>
        <taxon>Phialemonium</taxon>
    </lineage>
</organism>
<name>A0ABR3W844_9PEZI</name>
<reference evidence="8 9" key="1">
    <citation type="journal article" date="2024" name="Commun. Biol.">
        <title>Comparative genomic analysis of thermophilic fungi reveals convergent evolutionary adaptations and gene losses.</title>
        <authorList>
            <person name="Steindorff A.S."/>
            <person name="Aguilar-Pontes M.V."/>
            <person name="Robinson A.J."/>
            <person name="Andreopoulos B."/>
            <person name="LaButti K."/>
            <person name="Kuo A."/>
            <person name="Mondo S."/>
            <person name="Riley R."/>
            <person name="Otillar R."/>
            <person name="Haridas S."/>
            <person name="Lipzen A."/>
            <person name="Grimwood J."/>
            <person name="Schmutz J."/>
            <person name="Clum A."/>
            <person name="Reid I.D."/>
            <person name="Moisan M.C."/>
            <person name="Butler G."/>
            <person name="Nguyen T.T.M."/>
            <person name="Dewar K."/>
            <person name="Conant G."/>
            <person name="Drula E."/>
            <person name="Henrissat B."/>
            <person name="Hansel C."/>
            <person name="Singer S."/>
            <person name="Hutchinson M.I."/>
            <person name="de Vries R.P."/>
            <person name="Natvig D.O."/>
            <person name="Powell A.J."/>
            <person name="Tsang A."/>
            <person name="Grigoriev I.V."/>
        </authorList>
    </citation>
    <scope>NUCLEOTIDE SEQUENCE [LARGE SCALE GENOMIC DNA]</scope>
    <source>
        <strain evidence="8 9">ATCC 24622</strain>
    </source>
</reference>
<dbReference type="InterPro" id="IPR001128">
    <property type="entry name" value="Cyt_P450"/>
</dbReference>
<accession>A0ABR3W844</accession>
<gene>
    <name evidence="8" type="ORF">VTK73DRAFT_8512</name>
</gene>
<keyword evidence="5" id="KW-0408">Iron</keyword>
<dbReference type="PANTHER" id="PTHR24305">
    <property type="entry name" value="CYTOCHROME P450"/>
    <property type="match status" value="1"/>
</dbReference>
<dbReference type="Proteomes" id="UP001586593">
    <property type="component" value="Unassembled WGS sequence"/>
</dbReference>
<evidence type="ECO:0000256" key="7">
    <source>
        <dbReference type="SAM" id="MobiDB-lite"/>
    </source>
</evidence>
<evidence type="ECO:0000313" key="8">
    <source>
        <dbReference type="EMBL" id="KAL1855747.1"/>
    </source>
</evidence>
<evidence type="ECO:0000256" key="3">
    <source>
        <dbReference type="ARBA" id="ARBA00022617"/>
    </source>
</evidence>
<evidence type="ECO:0000313" key="9">
    <source>
        <dbReference type="Proteomes" id="UP001586593"/>
    </source>
</evidence>
<dbReference type="PRINTS" id="PR00465">
    <property type="entry name" value="EP450IV"/>
</dbReference>
<keyword evidence="4" id="KW-0479">Metal-binding</keyword>
<keyword evidence="3" id="KW-0349">Heme</keyword>
<evidence type="ECO:0000256" key="2">
    <source>
        <dbReference type="ARBA" id="ARBA00010617"/>
    </source>
</evidence>
<dbReference type="InterPro" id="IPR050121">
    <property type="entry name" value="Cytochrome_P450_monoxygenase"/>
</dbReference>
<dbReference type="SUPFAM" id="SSF48264">
    <property type="entry name" value="Cytochrome P450"/>
    <property type="match status" value="1"/>
</dbReference>
<dbReference type="InterPro" id="IPR036396">
    <property type="entry name" value="Cyt_P450_sf"/>
</dbReference>
<evidence type="ECO:0000256" key="4">
    <source>
        <dbReference type="ARBA" id="ARBA00022723"/>
    </source>
</evidence>
<dbReference type="Pfam" id="PF00067">
    <property type="entry name" value="p450"/>
    <property type="match status" value="1"/>
</dbReference>
<dbReference type="InterPro" id="IPR002403">
    <property type="entry name" value="Cyt_P450_E_grp-IV"/>
</dbReference>
<protein>
    <recommendedName>
        <fullName evidence="10">Cytochrome P450</fullName>
    </recommendedName>
</protein>
<dbReference type="Gene3D" id="1.10.630.10">
    <property type="entry name" value="Cytochrome P450"/>
    <property type="match status" value="1"/>
</dbReference>
<comment type="cofactor">
    <cofactor evidence="1">
        <name>heme</name>
        <dbReference type="ChEBI" id="CHEBI:30413"/>
    </cofactor>
</comment>
<evidence type="ECO:0000256" key="1">
    <source>
        <dbReference type="ARBA" id="ARBA00001971"/>
    </source>
</evidence>
<evidence type="ECO:0000256" key="5">
    <source>
        <dbReference type="ARBA" id="ARBA00023004"/>
    </source>
</evidence>